<dbReference type="Pfam" id="PF00296">
    <property type="entry name" value="Bac_luciferase"/>
    <property type="match status" value="1"/>
</dbReference>
<dbReference type="InterPro" id="IPR011251">
    <property type="entry name" value="Luciferase-like_dom"/>
</dbReference>
<dbReference type="RefSeq" id="WP_072317749.1">
    <property type="nucleotide sequence ID" value="NZ_FPJE01000013.1"/>
</dbReference>
<reference evidence="4 5" key="1">
    <citation type="submission" date="2016-11" db="EMBL/GenBank/DDBJ databases">
        <authorList>
            <person name="Jaros S."/>
            <person name="Januszkiewicz K."/>
            <person name="Wedrychowicz H."/>
        </authorList>
    </citation>
    <scope>NUCLEOTIDE SEQUENCE [LARGE SCALE GENOMIC DNA]</scope>
    <source>
        <strain evidence="4 5">CGMCC 1.12145</strain>
    </source>
</reference>
<sequence>MDAKKTAYSILELATIAKGNTIHQTYNNAVALAQVAEASGYKRMWFAEHHNMPAIASSAPQILIGHIAQATSTLRVGSGGIMLPNHSPFIIAEQFGTLGNLFPGRIDLGLGRAPGTDQDTAYAIKPGFIQASHSFPADIETIQTYFSIENKVAKVRVTQAEGVDVPIFILGSSTSSAHLAAAKGLPYAFASHFATAQLHSALQIYRDEFQPSETLQKPYVIAGINVFIADTDREAESLYTSHLRLVINILTGTSTEYIDEPTEMDTELRSIMKHPRVEQMTKYTFIGSKESVKAQVLQFLDETHANELIINSNMFDIDARLKSITLFGEIMKEINKER</sequence>
<dbReference type="InterPro" id="IPR019949">
    <property type="entry name" value="CmoO-like"/>
</dbReference>
<dbReference type="PANTHER" id="PTHR30137">
    <property type="entry name" value="LUCIFERASE-LIKE MONOOXYGENASE"/>
    <property type="match status" value="1"/>
</dbReference>
<evidence type="ECO:0000259" key="3">
    <source>
        <dbReference type="Pfam" id="PF00296"/>
    </source>
</evidence>
<name>A0A1K1QI88_9FLAO</name>
<dbReference type="OrthoDB" id="9780518at2"/>
<dbReference type="PANTHER" id="PTHR30137:SF6">
    <property type="entry name" value="LUCIFERASE-LIKE MONOOXYGENASE"/>
    <property type="match status" value="1"/>
</dbReference>
<feature type="domain" description="Luciferase-like" evidence="3">
    <location>
        <begin position="23"/>
        <end position="298"/>
    </location>
</feature>
<evidence type="ECO:0000313" key="4">
    <source>
        <dbReference type="EMBL" id="SFW58934.1"/>
    </source>
</evidence>
<organism evidence="4 5">
    <name type="scientific">Sinomicrobium oceani</name>
    <dbReference type="NCBI Taxonomy" id="1150368"/>
    <lineage>
        <taxon>Bacteria</taxon>
        <taxon>Pseudomonadati</taxon>
        <taxon>Bacteroidota</taxon>
        <taxon>Flavobacteriia</taxon>
        <taxon>Flavobacteriales</taxon>
        <taxon>Flavobacteriaceae</taxon>
        <taxon>Sinomicrobium</taxon>
    </lineage>
</organism>
<dbReference type="InterPro" id="IPR050766">
    <property type="entry name" value="Bact_Lucif_Oxidored"/>
</dbReference>
<dbReference type="EMBL" id="FPJE01000013">
    <property type="protein sequence ID" value="SFW58934.1"/>
    <property type="molecule type" value="Genomic_DNA"/>
</dbReference>
<protein>
    <recommendedName>
        <fullName evidence="2">Luciferase-like monooxygenase</fullName>
    </recommendedName>
</protein>
<dbReference type="SUPFAM" id="SSF51679">
    <property type="entry name" value="Bacterial luciferase-like"/>
    <property type="match status" value="1"/>
</dbReference>
<dbReference type="GO" id="GO:0016705">
    <property type="term" value="F:oxidoreductase activity, acting on paired donors, with incorporation or reduction of molecular oxygen"/>
    <property type="evidence" value="ECO:0007669"/>
    <property type="project" value="InterPro"/>
</dbReference>
<evidence type="ECO:0000313" key="5">
    <source>
        <dbReference type="Proteomes" id="UP000182248"/>
    </source>
</evidence>
<accession>A0A1K1QI88</accession>
<evidence type="ECO:0000256" key="2">
    <source>
        <dbReference type="ARBA" id="ARBA00074555"/>
    </source>
</evidence>
<comment type="similarity">
    <text evidence="1">To bacterial alkanal monooxygenase alpha and beta chains.</text>
</comment>
<dbReference type="Gene3D" id="3.20.20.30">
    <property type="entry name" value="Luciferase-like domain"/>
    <property type="match status" value="1"/>
</dbReference>
<keyword evidence="5" id="KW-1185">Reference proteome</keyword>
<dbReference type="FunFam" id="3.20.20.30:FF:000002">
    <property type="entry name" value="LLM class flavin-dependent oxidoreductase"/>
    <property type="match status" value="1"/>
</dbReference>
<gene>
    <name evidence="4" type="ORF">SAMN02927921_02530</name>
</gene>
<dbReference type="AlphaFoldDB" id="A0A1K1QI88"/>
<dbReference type="STRING" id="1150368.SAMN02927921_02530"/>
<dbReference type="InterPro" id="IPR036661">
    <property type="entry name" value="Luciferase-like_sf"/>
</dbReference>
<evidence type="ECO:0000256" key="1">
    <source>
        <dbReference type="ARBA" id="ARBA00007789"/>
    </source>
</evidence>
<dbReference type="GO" id="GO:0005829">
    <property type="term" value="C:cytosol"/>
    <property type="evidence" value="ECO:0007669"/>
    <property type="project" value="TreeGrafter"/>
</dbReference>
<proteinExistence type="predicted"/>
<dbReference type="NCBIfam" id="TIGR03558">
    <property type="entry name" value="oxido_grp_1"/>
    <property type="match status" value="1"/>
</dbReference>
<dbReference type="Proteomes" id="UP000182248">
    <property type="component" value="Unassembled WGS sequence"/>
</dbReference>